<evidence type="ECO:0000313" key="3">
    <source>
        <dbReference type="EMBL" id="QGM47252.1"/>
    </source>
</evidence>
<dbReference type="Proteomes" id="UP000309061">
    <property type="component" value="Chromosome"/>
</dbReference>
<keyword evidence="1" id="KW-0418">Kinase</keyword>
<dbReference type="CDD" id="cd16936">
    <property type="entry name" value="HATPase_RsbW-like"/>
    <property type="match status" value="1"/>
</dbReference>
<feature type="domain" description="Histidine kinase/HSP90-like ATPase" evidence="2">
    <location>
        <begin position="16"/>
        <end position="141"/>
    </location>
</feature>
<evidence type="ECO:0000259" key="2">
    <source>
        <dbReference type="Pfam" id="PF13581"/>
    </source>
</evidence>
<dbReference type="InterPro" id="IPR050267">
    <property type="entry name" value="Anti-sigma-factor_SerPK"/>
</dbReference>
<sequence>MCDSAETILNLDIVVPNQTRYLRLVGAIAEEIARELSGECPDPDALAYHLNLVVTEAVTNAIQYSCVGGSHNTVRILISIENKDLCVRVYDYGKGFDMGAVPSPDANELKERGRGIFFIRTLMDKVEYRKTDCGNVLEMRKRLG</sequence>
<keyword evidence="4" id="KW-1185">Reference proteome</keyword>
<proteinExistence type="predicted"/>
<name>A0A6B8KI03_9HYPH</name>
<dbReference type="GO" id="GO:0004674">
    <property type="term" value="F:protein serine/threonine kinase activity"/>
    <property type="evidence" value="ECO:0007669"/>
    <property type="project" value="UniProtKB-KW"/>
</dbReference>
<dbReference type="InterPro" id="IPR003594">
    <property type="entry name" value="HATPase_dom"/>
</dbReference>
<evidence type="ECO:0000256" key="1">
    <source>
        <dbReference type="ARBA" id="ARBA00022527"/>
    </source>
</evidence>
<organism evidence="3 4">
    <name type="scientific">Methylocystis heyeri</name>
    <dbReference type="NCBI Taxonomy" id="391905"/>
    <lineage>
        <taxon>Bacteria</taxon>
        <taxon>Pseudomonadati</taxon>
        <taxon>Pseudomonadota</taxon>
        <taxon>Alphaproteobacteria</taxon>
        <taxon>Hyphomicrobiales</taxon>
        <taxon>Methylocystaceae</taxon>
        <taxon>Methylocystis</taxon>
    </lineage>
</organism>
<reference evidence="3 4" key="1">
    <citation type="submission" date="2019-11" db="EMBL/GenBank/DDBJ databases">
        <title>The genome sequence of Methylocystis heyeri.</title>
        <authorList>
            <person name="Oshkin I.Y."/>
            <person name="Miroshnikov K."/>
            <person name="Dedysh S.N."/>
        </authorList>
    </citation>
    <scope>NUCLEOTIDE SEQUENCE [LARGE SCALE GENOMIC DNA]</scope>
    <source>
        <strain evidence="3 4">H2</strain>
    </source>
</reference>
<protein>
    <submittedName>
        <fullName evidence="3">ATP-binding protein</fullName>
    </submittedName>
</protein>
<keyword evidence="1" id="KW-0808">Transferase</keyword>
<accession>A0A6B8KI03</accession>
<evidence type="ECO:0000313" key="4">
    <source>
        <dbReference type="Proteomes" id="UP000309061"/>
    </source>
</evidence>
<dbReference type="AlphaFoldDB" id="A0A6B8KI03"/>
<keyword evidence="3" id="KW-0067">ATP-binding</keyword>
<dbReference type="KEGG" id="mhey:H2LOC_017010"/>
<dbReference type="Pfam" id="PF13581">
    <property type="entry name" value="HATPase_c_2"/>
    <property type="match status" value="1"/>
</dbReference>
<dbReference type="RefSeq" id="WP_136497495.1">
    <property type="nucleotide sequence ID" value="NZ_CP046052.1"/>
</dbReference>
<dbReference type="GO" id="GO:0005524">
    <property type="term" value="F:ATP binding"/>
    <property type="evidence" value="ECO:0007669"/>
    <property type="project" value="UniProtKB-KW"/>
</dbReference>
<gene>
    <name evidence="3" type="ORF">H2LOC_017010</name>
</gene>
<dbReference type="PANTHER" id="PTHR35526:SF3">
    <property type="entry name" value="ANTI-SIGMA-F FACTOR RSBW"/>
    <property type="match status" value="1"/>
</dbReference>
<dbReference type="EMBL" id="CP046052">
    <property type="protein sequence ID" value="QGM47252.1"/>
    <property type="molecule type" value="Genomic_DNA"/>
</dbReference>
<keyword evidence="1" id="KW-0723">Serine/threonine-protein kinase</keyword>
<dbReference type="OrthoDB" id="9792240at2"/>
<keyword evidence="3" id="KW-0547">Nucleotide-binding</keyword>
<dbReference type="Gene3D" id="3.30.565.10">
    <property type="entry name" value="Histidine kinase-like ATPase, C-terminal domain"/>
    <property type="match status" value="1"/>
</dbReference>
<dbReference type="SUPFAM" id="SSF55874">
    <property type="entry name" value="ATPase domain of HSP90 chaperone/DNA topoisomerase II/histidine kinase"/>
    <property type="match status" value="1"/>
</dbReference>
<dbReference type="PANTHER" id="PTHR35526">
    <property type="entry name" value="ANTI-SIGMA-F FACTOR RSBW-RELATED"/>
    <property type="match status" value="1"/>
</dbReference>
<dbReference type="InterPro" id="IPR036890">
    <property type="entry name" value="HATPase_C_sf"/>
</dbReference>